<dbReference type="Proteomes" id="UP000262325">
    <property type="component" value="Unassembled WGS sequence"/>
</dbReference>
<comment type="similarity">
    <text evidence="2">Belongs to the nurim family.</text>
</comment>
<evidence type="ECO:0000256" key="3">
    <source>
        <dbReference type="ARBA" id="ARBA00022692"/>
    </source>
</evidence>
<feature type="transmembrane region" description="Helical" evidence="6">
    <location>
        <begin position="38"/>
        <end position="58"/>
    </location>
</feature>
<keyword evidence="4 6" id="KW-1133">Transmembrane helix</keyword>
<dbReference type="PANTHER" id="PTHR31040:SF1">
    <property type="entry name" value="NURIM"/>
    <property type="match status" value="1"/>
</dbReference>
<proteinExistence type="inferred from homology"/>
<dbReference type="AlphaFoldDB" id="A0A3D5QBL2"/>
<comment type="caution">
    <text evidence="7">The sequence shown here is derived from an EMBL/GenBank/DDBJ whole genome shotgun (WGS) entry which is preliminary data.</text>
</comment>
<dbReference type="GO" id="GO:0008168">
    <property type="term" value="F:methyltransferase activity"/>
    <property type="evidence" value="ECO:0007669"/>
    <property type="project" value="UniProtKB-KW"/>
</dbReference>
<evidence type="ECO:0000256" key="5">
    <source>
        <dbReference type="ARBA" id="ARBA00023136"/>
    </source>
</evidence>
<evidence type="ECO:0000313" key="7">
    <source>
        <dbReference type="EMBL" id="HCW93245.1"/>
    </source>
</evidence>
<dbReference type="Gene3D" id="1.20.120.1630">
    <property type="match status" value="1"/>
</dbReference>
<evidence type="ECO:0000256" key="4">
    <source>
        <dbReference type="ARBA" id="ARBA00022989"/>
    </source>
</evidence>
<protein>
    <submittedName>
        <fullName evidence="7">S-isoprenylcysteine methyltransferase</fullName>
    </submittedName>
</protein>
<dbReference type="PANTHER" id="PTHR31040">
    <property type="entry name" value="NURIM"/>
    <property type="match status" value="1"/>
</dbReference>
<reference evidence="7 8" key="1">
    <citation type="journal article" date="2018" name="Nat. Biotechnol.">
        <title>A standardized bacterial taxonomy based on genome phylogeny substantially revises the tree of life.</title>
        <authorList>
            <person name="Parks D.H."/>
            <person name="Chuvochina M."/>
            <person name="Waite D.W."/>
            <person name="Rinke C."/>
            <person name="Skarshewski A."/>
            <person name="Chaumeil P.A."/>
            <person name="Hugenholtz P."/>
        </authorList>
    </citation>
    <scope>NUCLEOTIDE SEQUENCE [LARGE SCALE GENOMIC DNA]</scope>
    <source>
        <strain evidence="7">UBA8672</strain>
    </source>
</reference>
<dbReference type="GO" id="GO:0032259">
    <property type="term" value="P:methylation"/>
    <property type="evidence" value="ECO:0007669"/>
    <property type="project" value="UniProtKB-KW"/>
</dbReference>
<accession>A0A3D5QBL2</accession>
<organism evidence="7 8">
    <name type="scientific">Flexistipes sinusarabici</name>
    <dbReference type="NCBI Taxonomy" id="2352"/>
    <lineage>
        <taxon>Bacteria</taxon>
        <taxon>Pseudomonadati</taxon>
        <taxon>Deferribacterota</taxon>
        <taxon>Deferribacteres</taxon>
        <taxon>Deferribacterales</taxon>
        <taxon>Flexistipitaceae</taxon>
        <taxon>Flexistipes</taxon>
    </lineage>
</organism>
<name>A0A3D5QBL2_FLESI</name>
<keyword evidence="7" id="KW-0489">Methyltransferase</keyword>
<dbReference type="InterPro" id="IPR033580">
    <property type="entry name" value="Nurim-like"/>
</dbReference>
<keyword evidence="7" id="KW-0808">Transferase</keyword>
<keyword evidence="3 6" id="KW-0812">Transmembrane</keyword>
<evidence type="ECO:0000256" key="2">
    <source>
        <dbReference type="ARBA" id="ARBA00010631"/>
    </source>
</evidence>
<dbReference type="GO" id="GO:0016020">
    <property type="term" value="C:membrane"/>
    <property type="evidence" value="ECO:0007669"/>
    <property type="project" value="UniProtKB-SubCell"/>
</dbReference>
<keyword evidence="5 6" id="KW-0472">Membrane</keyword>
<dbReference type="EMBL" id="DPPF01000120">
    <property type="protein sequence ID" value="HCW93245.1"/>
    <property type="molecule type" value="Genomic_DNA"/>
</dbReference>
<evidence type="ECO:0000313" key="8">
    <source>
        <dbReference type="Proteomes" id="UP000262325"/>
    </source>
</evidence>
<comment type="subcellular location">
    <subcellularLocation>
        <location evidence="1">Membrane</location>
        <topology evidence="1">Multi-pass membrane protein</topology>
    </subcellularLocation>
</comment>
<evidence type="ECO:0000256" key="1">
    <source>
        <dbReference type="ARBA" id="ARBA00004141"/>
    </source>
</evidence>
<evidence type="ECO:0000256" key="6">
    <source>
        <dbReference type="SAM" id="Phobius"/>
    </source>
</evidence>
<feature type="transmembrane region" description="Helical" evidence="6">
    <location>
        <begin position="70"/>
        <end position="89"/>
    </location>
</feature>
<sequence length="208" mass="24699">MENYLIFATYIVFYCLIHSLLADPFILKDIYDKWWYRAFYVFQSVILLFPMVFFYFKLPDTPFFTPASPVKEILLVVFISALLFGLYSAKSYDNMSFFGIKQIKKHLGSGVEHFEVHRELTSHGALRYVRHPYYFTGIVLLWSRPLFVKDLILNVVFSLYFILGSINEERKLKIIFGEQYKKYAENVPMLLPKFVNPMYWLKSKNGKN</sequence>
<gene>
    <name evidence="7" type="ORF">DHM44_06160</name>
</gene>